<feature type="transmembrane region" description="Helical" evidence="7">
    <location>
        <begin position="68"/>
        <end position="89"/>
    </location>
</feature>
<dbReference type="STRING" id="179408.Osc7112_5189"/>
<evidence type="ECO:0000313" key="9">
    <source>
        <dbReference type="Proteomes" id="UP000010478"/>
    </source>
</evidence>
<dbReference type="EMBL" id="CP003614">
    <property type="protein sequence ID" value="AFZ09443.1"/>
    <property type="molecule type" value="Genomic_DNA"/>
</dbReference>
<evidence type="ECO:0000256" key="1">
    <source>
        <dbReference type="ARBA" id="ARBA00004651"/>
    </source>
</evidence>
<dbReference type="Pfam" id="PF07690">
    <property type="entry name" value="MFS_1"/>
    <property type="match status" value="1"/>
</dbReference>
<feature type="transmembrane region" description="Helical" evidence="7">
    <location>
        <begin position="290"/>
        <end position="315"/>
    </location>
</feature>
<dbReference type="KEGG" id="oni:Osc7112_5189"/>
<dbReference type="Gene3D" id="1.20.1250.20">
    <property type="entry name" value="MFS general substrate transporter like domains"/>
    <property type="match status" value="1"/>
</dbReference>
<keyword evidence="4 7" id="KW-0812">Transmembrane</keyword>
<dbReference type="CDD" id="cd06173">
    <property type="entry name" value="MFS_MefA_like"/>
    <property type="match status" value="1"/>
</dbReference>
<feature type="transmembrane region" description="Helical" evidence="7">
    <location>
        <begin position="405"/>
        <end position="425"/>
    </location>
</feature>
<dbReference type="PANTHER" id="PTHR43266:SF2">
    <property type="entry name" value="MAJOR FACILITATOR SUPERFAMILY (MFS) PROFILE DOMAIN-CONTAINING PROTEIN"/>
    <property type="match status" value="1"/>
</dbReference>
<dbReference type="eggNOG" id="COG2814">
    <property type="taxonomic scope" value="Bacteria"/>
</dbReference>
<keyword evidence="5 7" id="KW-1133">Transmembrane helix</keyword>
<keyword evidence="9" id="KW-1185">Reference proteome</keyword>
<evidence type="ECO:0000256" key="2">
    <source>
        <dbReference type="ARBA" id="ARBA00022448"/>
    </source>
</evidence>
<feature type="transmembrane region" description="Helical" evidence="7">
    <location>
        <begin position="7"/>
        <end position="30"/>
    </location>
</feature>
<keyword evidence="2" id="KW-0813">Transport</keyword>
<keyword evidence="6 7" id="KW-0472">Membrane</keyword>
<proteinExistence type="predicted"/>
<evidence type="ECO:0000256" key="7">
    <source>
        <dbReference type="SAM" id="Phobius"/>
    </source>
</evidence>
<evidence type="ECO:0000256" key="4">
    <source>
        <dbReference type="ARBA" id="ARBA00022692"/>
    </source>
</evidence>
<dbReference type="GO" id="GO:0005886">
    <property type="term" value="C:plasma membrane"/>
    <property type="evidence" value="ECO:0007669"/>
    <property type="project" value="UniProtKB-SubCell"/>
</dbReference>
<feature type="transmembrane region" description="Helical" evidence="7">
    <location>
        <begin position="382"/>
        <end position="399"/>
    </location>
</feature>
<feature type="transmembrane region" description="Helical" evidence="7">
    <location>
        <begin position="36"/>
        <end position="61"/>
    </location>
</feature>
<dbReference type="InterPro" id="IPR011701">
    <property type="entry name" value="MFS"/>
</dbReference>
<gene>
    <name evidence="8" type="ORF">Osc7112_5189</name>
</gene>
<name>K9VMW4_9CYAN</name>
<dbReference type="PANTHER" id="PTHR43266">
    <property type="entry name" value="MACROLIDE-EFFLUX PROTEIN"/>
    <property type="match status" value="1"/>
</dbReference>
<evidence type="ECO:0000256" key="5">
    <source>
        <dbReference type="ARBA" id="ARBA00022989"/>
    </source>
</evidence>
<feature type="transmembrane region" description="Helical" evidence="7">
    <location>
        <begin position="224"/>
        <end position="245"/>
    </location>
</feature>
<feature type="transmembrane region" description="Helical" evidence="7">
    <location>
        <begin position="137"/>
        <end position="158"/>
    </location>
</feature>
<dbReference type="Proteomes" id="UP000010478">
    <property type="component" value="Chromosome"/>
</dbReference>
<feature type="transmembrane region" description="Helical" evidence="7">
    <location>
        <begin position="349"/>
        <end position="370"/>
    </location>
</feature>
<dbReference type="HOGENOM" id="CLU_034180_16_0_3"/>
<evidence type="ECO:0000313" key="8">
    <source>
        <dbReference type="EMBL" id="AFZ09443.1"/>
    </source>
</evidence>
<dbReference type="GO" id="GO:0022857">
    <property type="term" value="F:transmembrane transporter activity"/>
    <property type="evidence" value="ECO:0007669"/>
    <property type="project" value="InterPro"/>
</dbReference>
<evidence type="ECO:0000256" key="6">
    <source>
        <dbReference type="ARBA" id="ARBA00023136"/>
    </source>
</evidence>
<sequence precursor="true">MQKFIQLWVGQTASMIGSAMSAFALTIWIWESTSQATALALLMLFIQLPRILLAPVAGILVDRWNRKFLMAIGDAVSALLTLAILLLYISQNLQIWHIYVAGAVNGIFDQIQQLAYSAAIATMMPEKHYSRASSLSFLASYGASIIAPTLAGILYSAIGLRGIFTIDLATFTIAIATLVSVKIPQPAIAPALRSNIASNPQPTRPHLLQELSFGFRYIVDRPSLLALLVSVSLFWFAHDIGAALYSPMILARTGNNARILGTILSAAGAGGVLGASTVSIWGGPKRRIRGFVLGMAGAGLSKIVFAFSQALSIWIPAQFCSSFNFPILGSSHEAIWLAKVPPEVQGRVFATRAVIVQLASAIGLSIAGPLADRVFEPAMQPGGFLAAIFGPIIGTGAGAGMALLYAISSLGLLLVAVGGYACRLLRDG</sequence>
<dbReference type="AlphaFoldDB" id="K9VMW4"/>
<protein>
    <submittedName>
        <fullName evidence="8">Major facilitator superfamily MFS_1</fullName>
    </submittedName>
</protein>
<feature type="transmembrane region" description="Helical" evidence="7">
    <location>
        <begin position="257"/>
        <end position="278"/>
    </location>
</feature>
<reference evidence="8 9" key="1">
    <citation type="submission" date="2012-05" db="EMBL/GenBank/DDBJ databases">
        <title>Finished chromosome of genome of Oscillatoria sp. PCC 7112.</title>
        <authorList>
            <consortium name="US DOE Joint Genome Institute"/>
            <person name="Gugger M."/>
            <person name="Coursin T."/>
            <person name="Rippka R."/>
            <person name="Tandeau De Marsac N."/>
            <person name="Huntemann M."/>
            <person name="Wei C.-L."/>
            <person name="Han J."/>
            <person name="Detter J.C."/>
            <person name="Han C."/>
            <person name="Tapia R."/>
            <person name="Davenport K."/>
            <person name="Daligault H."/>
            <person name="Erkkila T."/>
            <person name="Gu W."/>
            <person name="Munk A.C.C."/>
            <person name="Teshima H."/>
            <person name="Xu Y."/>
            <person name="Chain P."/>
            <person name="Chen A."/>
            <person name="Krypides N."/>
            <person name="Mavromatis K."/>
            <person name="Markowitz V."/>
            <person name="Szeto E."/>
            <person name="Ivanova N."/>
            <person name="Mikhailova N."/>
            <person name="Ovchinnikova G."/>
            <person name="Pagani I."/>
            <person name="Pati A."/>
            <person name="Goodwin L."/>
            <person name="Peters L."/>
            <person name="Pitluck S."/>
            <person name="Woyke T."/>
            <person name="Kerfeld C."/>
        </authorList>
    </citation>
    <scope>NUCLEOTIDE SEQUENCE [LARGE SCALE GENOMIC DNA]</scope>
    <source>
        <strain evidence="8 9">PCC 7112</strain>
    </source>
</reference>
<dbReference type="SUPFAM" id="SSF103473">
    <property type="entry name" value="MFS general substrate transporter"/>
    <property type="match status" value="1"/>
</dbReference>
<comment type="subcellular location">
    <subcellularLocation>
        <location evidence="1">Cell membrane</location>
        <topology evidence="1">Multi-pass membrane protein</topology>
    </subcellularLocation>
</comment>
<keyword evidence="3" id="KW-1003">Cell membrane</keyword>
<dbReference type="OrthoDB" id="9775268at2"/>
<dbReference type="RefSeq" id="WP_015178665.1">
    <property type="nucleotide sequence ID" value="NC_019729.1"/>
</dbReference>
<evidence type="ECO:0000256" key="3">
    <source>
        <dbReference type="ARBA" id="ARBA00022475"/>
    </source>
</evidence>
<dbReference type="InterPro" id="IPR036259">
    <property type="entry name" value="MFS_trans_sf"/>
</dbReference>
<organism evidence="8 9">
    <name type="scientific">Phormidium nigroviride PCC 7112</name>
    <dbReference type="NCBI Taxonomy" id="179408"/>
    <lineage>
        <taxon>Bacteria</taxon>
        <taxon>Bacillati</taxon>
        <taxon>Cyanobacteriota</taxon>
        <taxon>Cyanophyceae</taxon>
        <taxon>Oscillatoriophycideae</taxon>
        <taxon>Oscillatoriales</taxon>
        <taxon>Oscillatoriaceae</taxon>
        <taxon>Phormidium</taxon>
    </lineage>
</organism>
<accession>K9VMW4</accession>